<dbReference type="InterPro" id="IPR053926">
    <property type="entry name" value="RecX_HTH_1st"/>
</dbReference>
<dbReference type="AlphaFoldDB" id="A0A6J4N9K6"/>
<evidence type="ECO:0000313" key="10">
    <source>
        <dbReference type="EMBL" id="CAA9379724.1"/>
    </source>
</evidence>
<dbReference type="PANTHER" id="PTHR33602">
    <property type="entry name" value="REGULATORY PROTEIN RECX FAMILY PROTEIN"/>
    <property type="match status" value="1"/>
</dbReference>
<dbReference type="Pfam" id="PF21982">
    <property type="entry name" value="RecX_HTH1"/>
    <property type="match status" value="1"/>
</dbReference>
<dbReference type="Pfam" id="PF21981">
    <property type="entry name" value="RecX_HTH3"/>
    <property type="match status" value="1"/>
</dbReference>
<comment type="similarity">
    <text evidence="2 5">Belongs to the RecX family.</text>
</comment>
<evidence type="ECO:0000256" key="4">
    <source>
        <dbReference type="ARBA" id="ARBA00022490"/>
    </source>
</evidence>
<dbReference type="InterPro" id="IPR053924">
    <property type="entry name" value="RecX_HTH_2nd"/>
</dbReference>
<reference evidence="10" key="1">
    <citation type="submission" date="2020-02" db="EMBL/GenBank/DDBJ databases">
        <authorList>
            <person name="Meier V. D."/>
        </authorList>
    </citation>
    <scope>NUCLEOTIDE SEQUENCE</scope>
    <source>
        <strain evidence="10">AVDCRST_MAG21</strain>
    </source>
</reference>
<keyword evidence="4 5" id="KW-0963">Cytoplasm</keyword>
<feature type="domain" description="RecX second three-helical" evidence="7">
    <location>
        <begin position="80"/>
        <end position="121"/>
    </location>
</feature>
<dbReference type="Pfam" id="PF02631">
    <property type="entry name" value="RecX_HTH2"/>
    <property type="match status" value="1"/>
</dbReference>
<evidence type="ECO:0000256" key="1">
    <source>
        <dbReference type="ARBA" id="ARBA00004496"/>
    </source>
</evidence>
<dbReference type="InterPro" id="IPR003783">
    <property type="entry name" value="Regulatory_RecX"/>
</dbReference>
<dbReference type="Gene3D" id="1.10.10.10">
    <property type="entry name" value="Winged helix-like DNA-binding domain superfamily/Winged helix DNA-binding domain"/>
    <property type="match status" value="2"/>
</dbReference>
<organism evidence="10">
    <name type="scientific">uncultured Nocardioidaceae bacterium</name>
    <dbReference type="NCBI Taxonomy" id="253824"/>
    <lineage>
        <taxon>Bacteria</taxon>
        <taxon>Bacillati</taxon>
        <taxon>Actinomycetota</taxon>
        <taxon>Actinomycetes</taxon>
        <taxon>Propionibacteriales</taxon>
        <taxon>Nocardioidaceae</taxon>
        <taxon>environmental samples</taxon>
    </lineage>
</organism>
<dbReference type="PANTHER" id="PTHR33602:SF1">
    <property type="entry name" value="REGULATORY PROTEIN RECX FAMILY PROTEIN"/>
    <property type="match status" value="1"/>
</dbReference>
<accession>A0A6J4N9K6</accession>
<evidence type="ECO:0000259" key="7">
    <source>
        <dbReference type="Pfam" id="PF02631"/>
    </source>
</evidence>
<feature type="domain" description="RecX third three-helical" evidence="8">
    <location>
        <begin position="128"/>
        <end position="174"/>
    </location>
</feature>
<sequence length="201" mass="21481">MTRGASHTRRRPGPAEPGDATLDLGPGADPESVARTIVLNKLAAQPRSRHELAQALDAKAVPDEVAAAVLDRFEEVGLVDDGAFAAAWVRSRHSGRGLARRALTHELRGKGVPDEVIDASLDQLDPADEWAAARRLVERRLASTRRFDRTTRARRLAGLLARKGYPTAMAMQVVRAALDADAEADANADALADVDTAAPVD</sequence>
<dbReference type="GO" id="GO:0006282">
    <property type="term" value="P:regulation of DNA repair"/>
    <property type="evidence" value="ECO:0007669"/>
    <property type="project" value="UniProtKB-UniRule"/>
</dbReference>
<feature type="compositionally biased region" description="Basic residues" evidence="6">
    <location>
        <begin position="1"/>
        <end position="12"/>
    </location>
</feature>
<comment type="subcellular location">
    <subcellularLocation>
        <location evidence="1 5">Cytoplasm</location>
    </subcellularLocation>
</comment>
<evidence type="ECO:0000256" key="2">
    <source>
        <dbReference type="ARBA" id="ARBA00009695"/>
    </source>
</evidence>
<evidence type="ECO:0000256" key="5">
    <source>
        <dbReference type="HAMAP-Rule" id="MF_01114"/>
    </source>
</evidence>
<evidence type="ECO:0000259" key="9">
    <source>
        <dbReference type="Pfam" id="PF21982"/>
    </source>
</evidence>
<gene>
    <name evidence="5" type="primary">recX</name>
    <name evidence="10" type="ORF">AVDCRST_MAG21-1435</name>
</gene>
<proteinExistence type="inferred from homology"/>
<evidence type="ECO:0000256" key="3">
    <source>
        <dbReference type="ARBA" id="ARBA00018111"/>
    </source>
</evidence>
<feature type="domain" description="RecX first three-helical" evidence="9">
    <location>
        <begin position="34"/>
        <end position="72"/>
    </location>
</feature>
<protein>
    <recommendedName>
        <fullName evidence="3 5">Regulatory protein RecX</fullName>
    </recommendedName>
</protein>
<evidence type="ECO:0000256" key="6">
    <source>
        <dbReference type="SAM" id="MobiDB-lite"/>
    </source>
</evidence>
<feature type="region of interest" description="Disordered" evidence="6">
    <location>
        <begin position="1"/>
        <end position="29"/>
    </location>
</feature>
<dbReference type="InterPro" id="IPR036388">
    <property type="entry name" value="WH-like_DNA-bd_sf"/>
</dbReference>
<dbReference type="EMBL" id="CADCUL010000139">
    <property type="protein sequence ID" value="CAA9379724.1"/>
    <property type="molecule type" value="Genomic_DNA"/>
</dbReference>
<comment type="function">
    <text evidence="5">Modulates RecA activity.</text>
</comment>
<evidence type="ECO:0000259" key="8">
    <source>
        <dbReference type="Pfam" id="PF21981"/>
    </source>
</evidence>
<name>A0A6J4N9K6_9ACTN</name>
<dbReference type="HAMAP" id="MF_01114">
    <property type="entry name" value="RecX"/>
    <property type="match status" value="1"/>
</dbReference>
<dbReference type="GO" id="GO:0005737">
    <property type="term" value="C:cytoplasm"/>
    <property type="evidence" value="ECO:0007669"/>
    <property type="project" value="UniProtKB-SubCell"/>
</dbReference>
<dbReference type="InterPro" id="IPR053925">
    <property type="entry name" value="RecX_HTH_3rd"/>
</dbReference>